<name>A0ACC1R799_9HYPO</name>
<reference evidence="1" key="1">
    <citation type="submission" date="2022-07" db="EMBL/GenBank/DDBJ databases">
        <title>Genome Sequence of Lecanicillium saksenae.</title>
        <authorList>
            <person name="Buettner E."/>
        </authorList>
    </citation>
    <scope>NUCLEOTIDE SEQUENCE</scope>
    <source>
        <strain evidence="1">VT-O1</strain>
    </source>
</reference>
<evidence type="ECO:0000313" key="2">
    <source>
        <dbReference type="Proteomes" id="UP001148737"/>
    </source>
</evidence>
<comment type="caution">
    <text evidence="1">The sequence shown here is derived from an EMBL/GenBank/DDBJ whole genome shotgun (WGS) entry which is preliminary data.</text>
</comment>
<dbReference type="Proteomes" id="UP001148737">
    <property type="component" value="Unassembled WGS sequence"/>
</dbReference>
<protein>
    <submittedName>
        <fullName evidence="1">Uncharacterized protein</fullName>
    </submittedName>
</protein>
<evidence type="ECO:0000313" key="1">
    <source>
        <dbReference type="EMBL" id="KAJ3499587.1"/>
    </source>
</evidence>
<sequence length="525" mass="58946">MDVDSVLFKRRRFRAAKACYPCRRRKVKCDLNHPCASAASTEDSPPARSQPGNDEDAKVAEMAQGLYLDPIRPYNSKVHLGRGSLPDVFSSSNSLASHKDTQTIFELLCLQDSSSTFPFTNLWSPDDGPEVVYDALPSDETIFAHLDFCLLSMFRIMPSIIDIDNLKASLATVFQFRSQSRLCPQDLPSECTPAWFGVLFGILACGVQLASSESRSETMKARVFGERLETIQTLLLLVNFLRNQADASASWAMLGLTIRLAQSLGMHCLPPLDSPVDETEKRRLVIKHSLWRALMWQDALVSLCFGRPPATIPADDALSLYATTSVSQVALSYSEGCYSLFTIGNKISQALMRSRHANGRLSIEEIRDFKTEIYQLESHLAPHIQDYSKCQHFDDYVQHNVYRVLSDSVILCLCRPAVLFQSDEHRQELVDTVLGRCRSVLNTYLELLRLECPTRRSWVYVHAALSCALTLGLATDDKTATANKELLQRFFDGISKGTICANVPSYEIALEQLRIYLHTRSTCFE</sequence>
<gene>
    <name evidence="1" type="ORF">NLG97_g207</name>
</gene>
<proteinExistence type="predicted"/>
<dbReference type="EMBL" id="JANAKD010000006">
    <property type="protein sequence ID" value="KAJ3499587.1"/>
    <property type="molecule type" value="Genomic_DNA"/>
</dbReference>
<accession>A0ACC1R799</accession>
<organism evidence="1 2">
    <name type="scientific">Lecanicillium saksenae</name>
    <dbReference type="NCBI Taxonomy" id="468837"/>
    <lineage>
        <taxon>Eukaryota</taxon>
        <taxon>Fungi</taxon>
        <taxon>Dikarya</taxon>
        <taxon>Ascomycota</taxon>
        <taxon>Pezizomycotina</taxon>
        <taxon>Sordariomycetes</taxon>
        <taxon>Hypocreomycetidae</taxon>
        <taxon>Hypocreales</taxon>
        <taxon>Cordycipitaceae</taxon>
        <taxon>Lecanicillium</taxon>
    </lineage>
</organism>
<keyword evidence="2" id="KW-1185">Reference proteome</keyword>